<name>A0A4P6LTQ5_9FIRM</name>
<accession>A0A4P6LTQ5</accession>
<dbReference type="RefSeq" id="WP_165392357.1">
    <property type="nucleotide sequence ID" value="NZ_CP035945.1"/>
</dbReference>
<gene>
    <name evidence="1" type="ORF">PMF13cell1_00777</name>
</gene>
<protein>
    <submittedName>
        <fullName evidence="1">Uncharacterized protein</fullName>
    </submittedName>
</protein>
<proteinExistence type="predicted"/>
<evidence type="ECO:0000313" key="1">
    <source>
        <dbReference type="EMBL" id="QBE95262.1"/>
    </source>
</evidence>
<organism evidence="1 2">
    <name type="scientific">Blautia producta</name>
    <dbReference type="NCBI Taxonomy" id="33035"/>
    <lineage>
        <taxon>Bacteria</taxon>
        <taxon>Bacillati</taxon>
        <taxon>Bacillota</taxon>
        <taxon>Clostridia</taxon>
        <taxon>Lachnospirales</taxon>
        <taxon>Lachnospiraceae</taxon>
        <taxon>Blautia</taxon>
    </lineage>
</organism>
<sequence length="102" mass="12152">MTLKIILIDEITVNDVKPNTYYRKKCQLYLAELEKKYNRHFWGLQMACDSAARELYSHITGRKSNVTNLILTTNQADELFEHFKVFANIWAYRIQISNSYRE</sequence>
<evidence type="ECO:0000313" key="2">
    <source>
        <dbReference type="Proteomes" id="UP000289794"/>
    </source>
</evidence>
<dbReference type="Proteomes" id="UP000289794">
    <property type="component" value="Chromosome"/>
</dbReference>
<dbReference type="KEGG" id="bpro:PMF13cell1_00777"/>
<dbReference type="AlphaFoldDB" id="A0A4P6LTQ5"/>
<dbReference type="EMBL" id="CP035945">
    <property type="protein sequence ID" value="QBE95262.1"/>
    <property type="molecule type" value="Genomic_DNA"/>
</dbReference>
<reference evidence="1 2" key="1">
    <citation type="submission" date="2019-01" db="EMBL/GenBank/DDBJ databases">
        <title>PMF-metabolizing Aryl O-demethylase.</title>
        <authorList>
            <person name="Kim M."/>
        </authorList>
    </citation>
    <scope>NUCLEOTIDE SEQUENCE [LARGE SCALE GENOMIC DNA]</scope>
    <source>
        <strain evidence="1 2">PMF1</strain>
    </source>
</reference>